<evidence type="ECO:0000313" key="3">
    <source>
        <dbReference type="Proteomes" id="UP001629113"/>
    </source>
</evidence>
<name>A0ABR4PF57_9HELO</name>
<organism evidence="2 3">
    <name type="scientific">Phlyctema vagabunda</name>
    <dbReference type="NCBI Taxonomy" id="108571"/>
    <lineage>
        <taxon>Eukaryota</taxon>
        <taxon>Fungi</taxon>
        <taxon>Dikarya</taxon>
        <taxon>Ascomycota</taxon>
        <taxon>Pezizomycotina</taxon>
        <taxon>Leotiomycetes</taxon>
        <taxon>Helotiales</taxon>
        <taxon>Dermateaceae</taxon>
        <taxon>Phlyctema</taxon>
    </lineage>
</organism>
<evidence type="ECO:0000313" key="2">
    <source>
        <dbReference type="EMBL" id="KAL3421961.1"/>
    </source>
</evidence>
<evidence type="ECO:0000256" key="1">
    <source>
        <dbReference type="SAM" id="MobiDB-lite"/>
    </source>
</evidence>
<dbReference type="Proteomes" id="UP001629113">
    <property type="component" value="Unassembled WGS sequence"/>
</dbReference>
<gene>
    <name evidence="2" type="ORF">PVAG01_06117</name>
</gene>
<feature type="region of interest" description="Disordered" evidence="1">
    <location>
        <begin position="81"/>
        <end position="112"/>
    </location>
</feature>
<reference evidence="2 3" key="1">
    <citation type="submission" date="2024-06" db="EMBL/GenBank/DDBJ databases">
        <title>Complete genome of Phlyctema vagabunda strain 19-DSS-EL-015.</title>
        <authorList>
            <person name="Fiorenzani C."/>
        </authorList>
    </citation>
    <scope>NUCLEOTIDE SEQUENCE [LARGE SCALE GENOMIC DNA]</scope>
    <source>
        <strain evidence="2 3">19-DSS-EL-015</strain>
    </source>
</reference>
<protein>
    <submittedName>
        <fullName evidence="2">Uncharacterized protein</fullName>
    </submittedName>
</protein>
<accession>A0ABR4PF57</accession>
<proteinExistence type="predicted"/>
<sequence length="175" mass="19096">MCIVWNRIFSCGHYLETDRWDQCKQFIETSDCAGDTVRSQSVPRKCWLCSARLRSGSETLNYLNVREFGDVEATVTADRFGRMLGPTPQESRVTDRGSNPGGPSRAERAHTIGAVGGGRQGCLIERAGNFGSGTAERSQTVKSSNPLRSIAQGGFFERSGAFQRISDAEPTRPSG</sequence>
<comment type="caution">
    <text evidence="2">The sequence shown here is derived from an EMBL/GenBank/DDBJ whole genome shotgun (WGS) entry which is preliminary data.</text>
</comment>
<dbReference type="EMBL" id="JBFCZG010000005">
    <property type="protein sequence ID" value="KAL3421961.1"/>
    <property type="molecule type" value="Genomic_DNA"/>
</dbReference>
<keyword evidence="3" id="KW-1185">Reference proteome</keyword>